<keyword evidence="2" id="KW-1185">Reference proteome</keyword>
<organism evidence="1 2">
    <name type="scientific">Dactylosporangium siamense</name>
    <dbReference type="NCBI Taxonomy" id="685454"/>
    <lineage>
        <taxon>Bacteria</taxon>
        <taxon>Bacillati</taxon>
        <taxon>Actinomycetota</taxon>
        <taxon>Actinomycetes</taxon>
        <taxon>Micromonosporales</taxon>
        <taxon>Micromonosporaceae</taxon>
        <taxon>Dactylosporangium</taxon>
    </lineage>
</organism>
<evidence type="ECO:0000313" key="2">
    <source>
        <dbReference type="Proteomes" id="UP000660611"/>
    </source>
</evidence>
<sequence length="64" mass="6913">MIELPDGRTEVRFSYRTHTSTQNAKGVIVREQSLPVGMAITNPDGGTLFIPWPQVTSLVISAGA</sequence>
<dbReference type="EMBL" id="BONQ01000047">
    <property type="protein sequence ID" value="GIG44852.1"/>
    <property type="molecule type" value="Genomic_DNA"/>
</dbReference>
<dbReference type="RefSeq" id="WP_203846674.1">
    <property type="nucleotide sequence ID" value="NZ_BAAAVW010000007.1"/>
</dbReference>
<protein>
    <submittedName>
        <fullName evidence="1">Uncharacterized protein</fullName>
    </submittedName>
</protein>
<dbReference type="Proteomes" id="UP000660611">
    <property type="component" value="Unassembled WGS sequence"/>
</dbReference>
<evidence type="ECO:0000313" key="1">
    <source>
        <dbReference type="EMBL" id="GIG44852.1"/>
    </source>
</evidence>
<gene>
    <name evidence="1" type="ORF">Dsi01nite_028930</name>
</gene>
<name>A0A919PJW5_9ACTN</name>
<proteinExistence type="predicted"/>
<accession>A0A919PJW5</accession>
<dbReference type="AlphaFoldDB" id="A0A919PJW5"/>
<comment type="caution">
    <text evidence="1">The sequence shown here is derived from an EMBL/GenBank/DDBJ whole genome shotgun (WGS) entry which is preliminary data.</text>
</comment>
<reference evidence="1" key="1">
    <citation type="submission" date="2021-01" db="EMBL/GenBank/DDBJ databases">
        <title>Whole genome shotgun sequence of Dactylosporangium siamense NBRC 106093.</title>
        <authorList>
            <person name="Komaki H."/>
            <person name="Tamura T."/>
        </authorList>
    </citation>
    <scope>NUCLEOTIDE SEQUENCE</scope>
    <source>
        <strain evidence="1">NBRC 106093</strain>
    </source>
</reference>